<feature type="chain" id="PRO_5046802258" evidence="1">
    <location>
        <begin position="20"/>
        <end position="49"/>
    </location>
</feature>
<accession>A0ABZ0B840</accession>
<protein>
    <submittedName>
        <fullName evidence="2">Uncharacterized protein</fullName>
    </submittedName>
</protein>
<evidence type="ECO:0000313" key="2">
    <source>
        <dbReference type="EMBL" id="WNO53412.1"/>
    </source>
</evidence>
<name>A0ABZ0B840_9SPHN</name>
<reference evidence="2 3" key="1">
    <citation type="submission" date="2023-09" db="EMBL/GenBank/DDBJ databases">
        <authorList>
            <person name="Rey-Velasco X."/>
        </authorList>
    </citation>
    <scope>NUCLEOTIDE SEQUENCE [LARGE SCALE GENOMIC DNA]</scope>
    <source>
        <strain evidence="2 3">W311</strain>
    </source>
</reference>
<keyword evidence="3" id="KW-1185">Reference proteome</keyword>
<gene>
    <name evidence="2" type="ORF">RPR59_13330</name>
</gene>
<proteinExistence type="predicted"/>
<evidence type="ECO:0000256" key="1">
    <source>
        <dbReference type="SAM" id="SignalP"/>
    </source>
</evidence>
<dbReference type="Proteomes" id="UP001302249">
    <property type="component" value="Chromosome"/>
</dbReference>
<dbReference type="RefSeq" id="WP_313914846.1">
    <property type="nucleotide sequence ID" value="NZ_CP135076.1"/>
</dbReference>
<evidence type="ECO:0000313" key="3">
    <source>
        <dbReference type="Proteomes" id="UP001302249"/>
    </source>
</evidence>
<keyword evidence="1" id="KW-0732">Signal</keyword>
<organism evidence="2 3">
    <name type="scientific">Stakelama saccharophila</name>
    <dbReference type="NCBI Taxonomy" id="3075605"/>
    <lineage>
        <taxon>Bacteria</taxon>
        <taxon>Pseudomonadati</taxon>
        <taxon>Pseudomonadota</taxon>
        <taxon>Alphaproteobacteria</taxon>
        <taxon>Sphingomonadales</taxon>
        <taxon>Sphingomonadaceae</taxon>
        <taxon>Stakelama</taxon>
    </lineage>
</organism>
<sequence length="49" mass="5113">MTTRLGAGLLAALPATALAHVSDAEADAARKTIARPRIDGRRMLSPRDG</sequence>
<dbReference type="EMBL" id="CP135076">
    <property type="protein sequence ID" value="WNO53412.1"/>
    <property type="molecule type" value="Genomic_DNA"/>
</dbReference>
<feature type="signal peptide" evidence="1">
    <location>
        <begin position="1"/>
        <end position="19"/>
    </location>
</feature>